<dbReference type="RefSeq" id="WP_349296675.1">
    <property type="nucleotide sequence ID" value="NZ_JBEDNQ010000001.1"/>
</dbReference>
<gene>
    <name evidence="1" type="ORF">WIS52_03895</name>
</gene>
<dbReference type="GO" id="GO:0016787">
    <property type="term" value="F:hydrolase activity"/>
    <property type="evidence" value="ECO:0007669"/>
    <property type="project" value="UniProtKB-KW"/>
</dbReference>
<evidence type="ECO:0000313" key="2">
    <source>
        <dbReference type="Proteomes" id="UP001494902"/>
    </source>
</evidence>
<dbReference type="InterPro" id="IPR044668">
    <property type="entry name" value="PuuD-like"/>
</dbReference>
<comment type="caution">
    <text evidence="1">The sequence shown here is derived from an EMBL/GenBank/DDBJ whole genome shotgun (WGS) entry which is preliminary data.</text>
</comment>
<dbReference type="PANTHER" id="PTHR43235:SF1">
    <property type="entry name" value="GLUTAMINE AMIDOTRANSFERASE PB2B2.05-RELATED"/>
    <property type="match status" value="1"/>
</dbReference>
<dbReference type="PROSITE" id="PS51273">
    <property type="entry name" value="GATASE_TYPE_1"/>
    <property type="match status" value="1"/>
</dbReference>
<proteinExistence type="predicted"/>
<dbReference type="InterPro" id="IPR011697">
    <property type="entry name" value="Peptidase_C26"/>
</dbReference>
<dbReference type="InterPro" id="IPR029062">
    <property type="entry name" value="Class_I_gatase-like"/>
</dbReference>
<keyword evidence="2" id="KW-1185">Reference proteome</keyword>
<name>A0ABV1K645_9PSEU</name>
<keyword evidence="1" id="KW-0378">Hydrolase</keyword>
<sequence>MERDVVVDPSGFEPESGEVPADAPRIAVVVSLWFPGMTAESRDLMAELTATAFTAVRDGGGRPVLVDSSAAELPAPSDVVAAYDGLLFLGGGDVDPALYGVDGPVPGLYGVYRPADEFCLALLDAGIGEDRPTLAICRGSQLLAVASGGTLVGDLGPENPHRGRSGEPVFVDEEVALVPGSLIHAVLGRGRVPVRNGHHQAVDRPGHGLVVTARAADGVVEGTQRTDRRFVVGLQWHPEEPAADPGDRARIFGALVRAARR</sequence>
<evidence type="ECO:0000313" key="1">
    <source>
        <dbReference type="EMBL" id="MEQ3549606.1"/>
    </source>
</evidence>
<dbReference type="Proteomes" id="UP001494902">
    <property type="component" value="Unassembled WGS sequence"/>
</dbReference>
<dbReference type="SUPFAM" id="SSF52317">
    <property type="entry name" value="Class I glutamine amidotransferase-like"/>
    <property type="match status" value="1"/>
</dbReference>
<organism evidence="1 2">
    <name type="scientific">Pseudonocardia nematodicida</name>
    <dbReference type="NCBI Taxonomy" id="1206997"/>
    <lineage>
        <taxon>Bacteria</taxon>
        <taxon>Bacillati</taxon>
        <taxon>Actinomycetota</taxon>
        <taxon>Actinomycetes</taxon>
        <taxon>Pseudonocardiales</taxon>
        <taxon>Pseudonocardiaceae</taxon>
        <taxon>Pseudonocardia</taxon>
    </lineage>
</organism>
<dbReference type="Pfam" id="PF07722">
    <property type="entry name" value="Peptidase_C26"/>
    <property type="match status" value="1"/>
</dbReference>
<dbReference type="Gene3D" id="3.40.50.880">
    <property type="match status" value="1"/>
</dbReference>
<reference evidence="1 2" key="1">
    <citation type="submission" date="2024-03" db="EMBL/GenBank/DDBJ databases">
        <title>Draft genome sequence of Pseudonocardia nematodicida JCM 31783.</title>
        <authorList>
            <person name="Butdee W."/>
            <person name="Duangmal K."/>
        </authorList>
    </citation>
    <scope>NUCLEOTIDE SEQUENCE [LARGE SCALE GENOMIC DNA]</scope>
    <source>
        <strain evidence="1 2">JCM 31783</strain>
    </source>
</reference>
<dbReference type="EMBL" id="JBEDNQ010000001">
    <property type="protein sequence ID" value="MEQ3549606.1"/>
    <property type="molecule type" value="Genomic_DNA"/>
</dbReference>
<accession>A0ABV1K645</accession>
<protein>
    <submittedName>
        <fullName evidence="1">Gamma-glutamyl-gamma-aminobutyrate hydrolase family protein</fullName>
    </submittedName>
</protein>
<dbReference type="PANTHER" id="PTHR43235">
    <property type="entry name" value="GLUTAMINE AMIDOTRANSFERASE PB2B2.05-RELATED"/>
    <property type="match status" value="1"/>
</dbReference>